<dbReference type="GO" id="GO:0008242">
    <property type="term" value="F:omega peptidase activity"/>
    <property type="evidence" value="ECO:0007669"/>
    <property type="project" value="TreeGrafter"/>
</dbReference>
<feature type="compositionally biased region" description="Polar residues" evidence="6">
    <location>
        <begin position="634"/>
        <end position="658"/>
    </location>
</feature>
<feature type="region of interest" description="Disordered" evidence="6">
    <location>
        <begin position="634"/>
        <end position="670"/>
    </location>
</feature>
<evidence type="ECO:0000313" key="10">
    <source>
        <dbReference type="Proteomes" id="UP000703661"/>
    </source>
</evidence>
<feature type="region of interest" description="Disordered" evidence="6">
    <location>
        <begin position="1595"/>
        <end position="1671"/>
    </location>
</feature>
<dbReference type="InterPro" id="IPR036961">
    <property type="entry name" value="Kinesin_motor_dom_sf"/>
</dbReference>
<dbReference type="GO" id="GO:0007018">
    <property type="term" value="P:microtubule-based movement"/>
    <property type="evidence" value="ECO:0007669"/>
    <property type="project" value="InterPro"/>
</dbReference>
<dbReference type="InterPro" id="IPR029055">
    <property type="entry name" value="Ntn_hydrolases_N"/>
</dbReference>
<dbReference type="SUPFAM" id="SSF56235">
    <property type="entry name" value="N-terminal nucleophile aminohydrolases (Ntn hydrolases)"/>
    <property type="match status" value="1"/>
</dbReference>
<feature type="region of interest" description="Disordered" evidence="6">
    <location>
        <begin position="791"/>
        <end position="820"/>
    </location>
</feature>
<dbReference type="PANTHER" id="PTHR43187:SF1">
    <property type="entry name" value="GLUTAMINE AMIDOTRANSFERASE DUG3-RELATED"/>
    <property type="match status" value="1"/>
</dbReference>
<dbReference type="InterPro" id="IPR026869">
    <property type="entry name" value="EgtC-like"/>
</dbReference>
<evidence type="ECO:0000259" key="7">
    <source>
        <dbReference type="PROSITE" id="PS50067"/>
    </source>
</evidence>
<dbReference type="GO" id="GO:0061672">
    <property type="term" value="C:glutathione hydrolase complex"/>
    <property type="evidence" value="ECO:0007669"/>
    <property type="project" value="TreeGrafter"/>
</dbReference>
<keyword evidence="5" id="KW-0175">Coiled coil</keyword>
<comment type="caution">
    <text evidence="9">The sequence shown here is derived from an EMBL/GenBank/DDBJ whole genome shotgun (WGS) entry which is preliminary data.</text>
</comment>
<keyword evidence="3" id="KW-0315">Glutamine amidotransferase</keyword>
<dbReference type="InterPro" id="IPR027417">
    <property type="entry name" value="P-loop_NTPase"/>
</dbReference>
<evidence type="ECO:0000256" key="1">
    <source>
        <dbReference type="ARBA" id="ARBA00022741"/>
    </source>
</evidence>
<keyword evidence="2" id="KW-0067">ATP-binding</keyword>
<feature type="region of interest" description="Disordered" evidence="6">
    <location>
        <begin position="1224"/>
        <end position="1270"/>
    </location>
</feature>
<dbReference type="GO" id="GO:0005524">
    <property type="term" value="F:ATP binding"/>
    <property type="evidence" value="ECO:0007669"/>
    <property type="project" value="UniProtKB-KW"/>
</dbReference>
<evidence type="ECO:0008006" key="11">
    <source>
        <dbReference type="Google" id="ProtNLM"/>
    </source>
</evidence>
<dbReference type="GO" id="GO:0006751">
    <property type="term" value="P:glutathione catabolic process"/>
    <property type="evidence" value="ECO:0007669"/>
    <property type="project" value="TreeGrafter"/>
</dbReference>
<evidence type="ECO:0000259" key="8">
    <source>
        <dbReference type="PROSITE" id="PS51278"/>
    </source>
</evidence>
<gene>
    <name evidence="9" type="ORF">BGZ80_000124</name>
</gene>
<dbReference type="Gene3D" id="3.60.20.10">
    <property type="entry name" value="Glutamine Phosphoribosylpyrophosphate, subunit 1, domain 1"/>
    <property type="match status" value="1"/>
</dbReference>
<dbReference type="PANTHER" id="PTHR43187">
    <property type="entry name" value="GLUTAMINE AMIDOTRANSFERASE DUG3-RELATED"/>
    <property type="match status" value="1"/>
</dbReference>
<sequence length="1760" mass="195655">MIEPIQTFLRLRPSGRTTGKSSDRSYLKVLSPTEIMMTSPPNARSRQTSTYTFTKVFERSESESSVFRETCLPLLTPVLRQEYHHSLLLAYSVCEKADSVMTGILPRALAFIFKSIQTHVHDSGEAEYRPIGYQGVEAINNTVQETQSPIEILRSQDNDLAKFAEKLEITLDDINMNRLLRLGNTDMENYVVPLPDGMDFSVWVSYAEIHKEKIYDLLAEFPKSPVPILGAMDPKRPTLDLRTDPSTKHKYIHGLREIRVRTLEEALLVVRAGLRQRQVFGELLSKTSCKSHCIFTIKILKAPQFGISAAETAAMGKTSVSRMSIVDLAGSERIQSTPDSDQRKKGAGNISLMYLSHCMEILRLNQKRSKKDRQSVPYQNSKLTQLYQSVLDGQSKNSRVCLIVNANPFESGFDETTKALRFSSTPVSVSTIYQANKKGDNKGVPKTSSPGNGKRLSPALNSTSHTPLQVRSIDRNPLSLEEEISTLKLQNQVLHSHIEDLYEQLEASENYNDQIETEERSGFMMDLMKKILSAFTRTETHTRSTSPIAFEAMDIDNKEENVQEEAIPALSEHAHQHDDEDEKTKESGDTELERLGRALQESEEKRVHLEQELDSANKALAAWIAWLGNAPSSDFRNPSTYSGNATLEKSPSSENTNVMPPLDDAIADSDFNLGSESNLAAAGSLSDEHSIDNSPSPEPADNQLDEHIAVTAPNLENINNQSNESAYDSTPSLGSMDIQLNEHTDGHAPCYEPKDEHRTPIPEHAKSEPTTDNISSSKPIEYQQEAKDELTIENQDRNTIPITSPSTPDPELSTSLSARSGHRRSFPLVAVLIPAFDPRRRSSRAYSVPLERHHRDEEEFVRSSSRPRSKRMRFMEPKPLSEESGPVVERPEPAVEESKLVIEDAVSVTERPETVVEKPMTLVEETMLLIEEPATVTEEATLVAEHIVSVVEEATSLSEKAEPVVKEATPIAERIVPVVEEATLVAEKAVLATEEAAPVVEEAALVVEEIVPMAEKPVLVTEEATLMVEGPTAGAEEALPAAKEAASLDDGDDGGYNDVYFKREDSVANDLPQTAERDFSWSPSPIADYEDANDFLSEMGDSMECSEEEKTSADASNTTPVWMPPKEEYEQPRIHANQVDSSEDGNNPFVHRGSGLTPPPSLFSKIPFLFSKRLIDRYDDKTIDETVENNTIGRRSDCFEDANADDEGRGVGEGGLFMNNEGRRESPVLDPSLSPNIFGTPPNIEEENGHDIKDEEYDVDKADFPETPRKRKRKLRAKKAIFEEEMEETIGMLPPTPAKRGWYESQPDSESDVAPCIFTSVTPAWNNMNLIRLADKIKSPLVFAHVRPSTAGSVSESNCHPWQYGRLMFMHHGMINDFYLIKRKVQESLSDDLYLSVNGNTDSEWAFAVFLSQLESPRQAEPFSHTELQEAMLKTIRKLNAWCNEARIANHINDSVNVEASMLNFAVSDGASIVCTRYVNSSKLEPVSLYFSSGSKFECDKPGHYRMVKESAKREDIVVIASEPLTFEEAEWREIPRNSMAVITARMNVLIYPIVDENSRSSGVTKAPEKAAEEAAGTEDTAVVVNLKKTAEIHGGERRLGDEGEDVREPKKLPEAIFINTEKQRRNPSRPGVSSNDGNHLESGYSMASSMSSYPSSSFIPSSPSSASSLSTELSHLNEDITTVMDGYVKSDSLLVGRRDSESEHFRIVGCDGDDNDDASEIEEDYRIFPAKSSLSAARLMISKKTATTATSSRSSRSLF</sequence>
<dbReference type="GO" id="GO:0008017">
    <property type="term" value="F:microtubule binding"/>
    <property type="evidence" value="ECO:0007669"/>
    <property type="project" value="InterPro"/>
</dbReference>
<dbReference type="Gene3D" id="3.40.850.10">
    <property type="entry name" value="Kinesin motor domain"/>
    <property type="match status" value="1"/>
</dbReference>
<dbReference type="InterPro" id="IPR017932">
    <property type="entry name" value="GATase_2_dom"/>
</dbReference>
<dbReference type="InterPro" id="IPR001752">
    <property type="entry name" value="Kinesin_motor_dom"/>
</dbReference>
<name>A0A9P6N2S2_9FUNG</name>
<dbReference type="Pfam" id="PF13230">
    <property type="entry name" value="GATase_4"/>
    <property type="match status" value="1"/>
</dbReference>
<dbReference type="EMBL" id="JAAAID010000102">
    <property type="protein sequence ID" value="KAG0022492.1"/>
    <property type="molecule type" value="Genomic_DNA"/>
</dbReference>
<comment type="similarity">
    <text evidence="4">Belongs to the TRAFAC class myosin-kinesin ATPase superfamily. Kinesin family.</text>
</comment>
<feature type="region of interest" description="Disordered" evidence="6">
    <location>
        <begin position="852"/>
        <end position="895"/>
    </location>
</feature>
<dbReference type="GO" id="GO:0005737">
    <property type="term" value="C:cytoplasm"/>
    <property type="evidence" value="ECO:0007669"/>
    <property type="project" value="TreeGrafter"/>
</dbReference>
<dbReference type="PROSITE" id="PS50067">
    <property type="entry name" value="KINESIN_MOTOR_2"/>
    <property type="match status" value="1"/>
</dbReference>
<feature type="domain" description="Glutamine amidotransferase type-2" evidence="8">
    <location>
        <begin position="401"/>
        <end position="1546"/>
    </location>
</feature>
<proteinExistence type="inferred from homology"/>
<keyword evidence="1" id="KW-0547">Nucleotide-binding</keyword>
<dbReference type="PROSITE" id="PS00411">
    <property type="entry name" value="KINESIN_MOTOR_1"/>
    <property type="match status" value="1"/>
</dbReference>
<reference evidence="9" key="1">
    <citation type="journal article" date="2020" name="Fungal Divers.">
        <title>Resolving the Mortierellaceae phylogeny through synthesis of multi-gene phylogenetics and phylogenomics.</title>
        <authorList>
            <person name="Vandepol N."/>
            <person name="Liber J."/>
            <person name="Desiro A."/>
            <person name="Na H."/>
            <person name="Kennedy M."/>
            <person name="Barry K."/>
            <person name="Grigoriev I.V."/>
            <person name="Miller A.N."/>
            <person name="O'Donnell K."/>
            <person name="Stajich J.E."/>
            <person name="Bonito G."/>
        </authorList>
    </citation>
    <scope>NUCLEOTIDE SEQUENCE</scope>
    <source>
        <strain evidence="9">NRRL 2769</strain>
    </source>
</reference>
<feature type="compositionally biased region" description="Low complexity" evidence="6">
    <location>
        <begin position="1642"/>
        <end position="1671"/>
    </location>
</feature>
<feature type="compositionally biased region" description="Basic and acidic residues" evidence="6">
    <location>
        <begin position="1595"/>
        <end position="1614"/>
    </location>
</feature>
<feature type="coiled-coil region" evidence="5">
    <location>
        <begin position="585"/>
        <end position="619"/>
    </location>
</feature>
<evidence type="ECO:0000256" key="2">
    <source>
        <dbReference type="ARBA" id="ARBA00022840"/>
    </source>
</evidence>
<dbReference type="Pfam" id="PF00225">
    <property type="entry name" value="Kinesin"/>
    <property type="match status" value="1"/>
</dbReference>
<feature type="region of interest" description="Disordered" evidence="6">
    <location>
        <begin position="682"/>
        <end position="779"/>
    </location>
</feature>
<dbReference type="InterPro" id="IPR019821">
    <property type="entry name" value="Kinesin_motor_CS"/>
</dbReference>
<comment type="caution">
    <text evidence="4">Lacks conserved residue(s) required for the propagation of feature annotation.</text>
</comment>
<dbReference type="PROSITE" id="PS51278">
    <property type="entry name" value="GATASE_TYPE_2"/>
    <property type="match status" value="1"/>
</dbReference>
<evidence type="ECO:0000256" key="5">
    <source>
        <dbReference type="SAM" id="Coils"/>
    </source>
</evidence>
<evidence type="ECO:0000256" key="3">
    <source>
        <dbReference type="ARBA" id="ARBA00022962"/>
    </source>
</evidence>
<dbReference type="InterPro" id="IPR052373">
    <property type="entry name" value="Gamma-glu_amide_hydrolase"/>
</dbReference>
<evidence type="ECO:0000313" key="9">
    <source>
        <dbReference type="EMBL" id="KAG0022492.1"/>
    </source>
</evidence>
<dbReference type="GO" id="GO:0003777">
    <property type="term" value="F:microtubule motor activity"/>
    <property type="evidence" value="ECO:0007669"/>
    <property type="project" value="InterPro"/>
</dbReference>
<dbReference type="CDD" id="cd01908">
    <property type="entry name" value="YafJ"/>
    <property type="match status" value="1"/>
</dbReference>
<accession>A0A9P6N2S2</accession>
<feature type="region of interest" description="Disordered" evidence="6">
    <location>
        <begin position="433"/>
        <end position="467"/>
    </location>
</feature>
<feature type="compositionally biased region" description="Basic and acidic residues" evidence="6">
    <location>
        <begin position="1247"/>
        <end position="1268"/>
    </location>
</feature>
<organism evidence="9 10">
    <name type="scientific">Entomortierella chlamydospora</name>
    <dbReference type="NCBI Taxonomy" id="101097"/>
    <lineage>
        <taxon>Eukaryota</taxon>
        <taxon>Fungi</taxon>
        <taxon>Fungi incertae sedis</taxon>
        <taxon>Mucoromycota</taxon>
        <taxon>Mortierellomycotina</taxon>
        <taxon>Mortierellomycetes</taxon>
        <taxon>Mortierellales</taxon>
        <taxon>Mortierellaceae</taxon>
        <taxon>Entomortierella</taxon>
    </lineage>
</organism>
<evidence type="ECO:0000256" key="4">
    <source>
        <dbReference type="PROSITE-ProRule" id="PRU00283"/>
    </source>
</evidence>
<feature type="compositionally biased region" description="Basic and acidic residues" evidence="6">
    <location>
        <begin position="740"/>
        <end position="769"/>
    </location>
</feature>
<feature type="compositionally biased region" description="Polar residues" evidence="6">
    <location>
        <begin position="714"/>
        <end position="733"/>
    </location>
</feature>
<keyword evidence="10" id="KW-1185">Reference proteome</keyword>
<feature type="domain" description="Kinesin motor" evidence="7">
    <location>
        <begin position="4"/>
        <end position="429"/>
    </location>
</feature>
<protein>
    <recommendedName>
        <fullName evidence="11">Kinesin motor domain-containing protein</fullName>
    </recommendedName>
</protein>
<dbReference type="Proteomes" id="UP000703661">
    <property type="component" value="Unassembled WGS sequence"/>
</dbReference>
<evidence type="ECO:0000256" key="6">
    <source>
        <dbReference type="SAM" id="MobiDB-lite"/>
    </source>
</evidence>
<dbReference type="PRINTS" id="PR00380">
    <property type="entry name" value="KINESINHEAVY"/>
</dbReference>
<dbReference type="SUPFAM" id="SSF52540">
    <property type="entry name" value="P-loop containing nucleoside triphosphate hydrolases"/>
    <property type="match status" value="1"/>
</dbReference>
<feature type="compositionally biased region" description="Basic and acidic residues" evidence="6">
    <location>
        <begin position="852"/>
        <end position="861"/>
    </location>
</feature>
<dbReference type="SMART" id="SM00129">
    <property type="entry name" value="KISc"/>
    <property type="match status" value="1"/>
</dbReference>